<feature type="domain" description="Isochorismatase-like" evidence="1">
    <location>
        <begin position="7"/>
        <end position="188"/>
    </location>
</feature>
<evidence type="ECO:0000259" key="1">
    <source>
        <dbReference type="Pfam" id="PF00857"/>
    </source>
</evidence>
<dbReference type="Proteomes" id="UP001320544">
    <property type="component" value="Chromosome"/>
</dbReference>
<protein>
    <submittedName>
        <fullName evidence="2">Isochorismatase</fullName>
    </submittedName>
</protein>
<dbReference type="InterPro" id="IPR000868">
    <property type="entry name" value="Isochorismatase-like_dom"/>
</dbReference>
<dbReference type="EMBL" id="AP025564">
    <property type="protein sequence ID" value="BDE97727.1"/>
    <property type="molecule type" value="Genomic_DNA"/>
</dbReference>
<dbReference type="CDD" id="cd00431">
    <property type="entry name" value="cysteine_hydrolases"/>
    <property type="match status" value="1"/>
</dbReference>
<dbReference type="Pfam" id="PF00857">
    <property type="entry name" value="Isochorismatase"/>
    <property type="match status" value="1"/>
</dbReference>
<evidence type="ECO:0000313" key="3">
    <source>
        <dbReference type="Proteomes" id="UP001320544"/>
    </source>
</evidence>
<gene>
    <name evidence="2" type="ORF">CE91St30_30600</name>
</gene>
<name>A0ABM7WMR6_9ACTN</name>
<dbReference type="SUPFAM" id="SSF52499">
    <property type="entry name" value="Isochorismatase-like hydrolases"/>
    <property type="match status" value="1"/>
</dbReference>
<keyword evidence="3" id="KW-1185">Reference proteome</keyword>
<dbReference type="RefSeq" id="WP_102380148.1">
    <property type="nucleotide sequence ID" value="NZ_AP025564.1"/>
</dbReference>
<sequence>MIDSRNAALIIIDMQNGFIDAESSLCIAGAEATLPACEKALARARELGIPVFHVCREYAADGSDVESTRFETWLSGGKPISKACAVCNSLDFPAPVAPQGNDRIVVKPRFSAFFGTDMDETLRNEGVSTVVLIGTTTPNCIRTSCYDALSLDYNVVIIEDCTSSRTPEVQEANIEDMAHIGAQIINVETFCSEGLESIRDIVGEHRARIAQGC</sequence>
<dbReference type="PANTHER" id="PTHR47044">
    <property type="entry name" value="OS02G0276400 PROTEIN"/>
    <property type="match status" value="1"/>
</dbReference>
<dbReference type="InterPro" id="IPR036380">
    <property type="entry name" value="Isochorismatase-like_sf"/>
</dbReference>
<organism evidence="2 3">
    <name type="scientific">Raoultibacter timonensis</name>
    <dbReference type="NCBI Taxonomy" id="1907662"/>
    <lineage>
        <taxon>Bacteria</taxon>
        <taxon>Bacillati</taxon>
        <taxon>Actinomycetota</taxon>
        <taxon>Coriobacteriia</taxon>
        <taxon>Eggerthellales</taxon>
        <taxon>Eggerthellaceae</taxon>
        <taxon>Raoultibacter</taxon>
    </lineage>
</organism>
<proteinExistence type="predicted"/>
<evidence type="ECO:0000313" key="2">
    <source>
        <dbReference type="EMBL" id="BDE97727.1"/>
    </source>
</evidence>
<accession>A0ABM7WMR6</accession>
<reference evidence="2 3" key="1">
    <citation type="submission" date="2022-01" db="EMBL/GenBank/DDBJ databases">
        <title>Novel bile acid biosynthetic pathways are enriched in the microbiome of centenarians.</title>
        <authorList>
            <person name="Sato Y."/>
            <person name="Atarashi K."/>
            <person name="Plichta R.D."/>
            <person name="Arai Y."/>
            <person name="Sasajima S."/>
            <person name="Kearney M.S."/>
            <person name="Suda W."/>
            <person name="Takeshita K."/>
            <person name="Sasaki T."/>
            <person name="Okamoto S."/>
            <person name="Skelly N.A."/>
            <person name="Okamura Y."/>
            <person name="Vlamakis H."/>
            <person name="Li Y."/>
            <person name="Tanoue T."/>
            <person name="Takei H."/>
            <person name="Nittono H."/>
            <person name="Narushima S."/>
            <person name="Irie J."/>
            <person name="Itoh H."/>
            <person name="Moriya K."/>
            <person name="Sugiura Y."/>
            <person name="Suematsu M."/>
            <person name="Moritoki N."/>
            <person name="Shibata S."/>
            <person name="Littman R.D."/>
            <person name="Fischbach A.M."/>
            <person name="Uwamino Y."/>
            <person name="Inoue T."/>
            <person name="Honda A."/>
            <person name="Hattori M."/>
            <person name="Murai T."/>
            <person name="Xavier J.R."/>
            <person name="Hirose N."/>
            <person name="Honda K."/>
        </authorList>
    </citation>
    <scope>NUCLEOTIDE SEQUENCE [LARGE SCALE GENOMIC DNA]</scope>
    <source>
        <strain evidence="2 3">CE91-St30</strain>
    </source>
</reference>
<dbReference type="Gene3D" id="3.40.50.850">
    <property type="entry name" value="Isochorismatase-like"/>
    <property type="match status" value="1"/>
</dbReference>